<dbReference type="AlphaFoldDB" id="A0A4T0V4L0"/>
<dbReference type="InterPro" id="IPR002187">
    <property type="entry name" value="N-reg_PII"/>
</dbReference>
<dbReference type="SUPFAM" id="SSF54913">
    <property type="entry name" value="GlnB-like"/>
    <property type="match status" value="1"/>
</dbReference>
<gene>
    <name evidence="1" type="ORF">E5K04_03525</name>
</gene>
<dbReference type="Pfam" id="PF00543">
    <property type="entry name" value="P-II"/>
    <property type="match status" value="1"/>
</dbReference>
<proteinExistence type="predicted"/>
<accession>A0A4T0V4L0</accession>
<keyword evidence="2" id="KW-1185">Reference proteome</keyword>
<organism evidence="1 2">
    <name type="scientific">Crenobacter intestini</name>
    <dbReference type="NCBI Taxonomy" id="2563443"/>
    <lineage>
        <taxon>Bacteria</taxon>
        <taxon>Pseudomonadati</taxon>
        <taxon>Pseudomonadota</taxon>
        <taxon>Betaproteobacteria</taxon>
        <taxon>Neisseriales</taxon>
        <taxon>Neisseriaceae</taxon>
        <taxon>Crenobacter</taxon>
    </lineage>
</organism>
<evidence type="ECO:0000313" key="2">
    <source>
        <dbReference type="Proteomes" id="UP000308891"/>
    </source>
</evidence>
<dbReference type="RefSeq" id="WP_136551531.1">
    <property type="nucleotide sequence ID" value="NZ_STGJ01000002.1"/>
</dbReference>
<dbReference type="InterPro" id="IPR011322">
    <property type="entry name" value="N-reg_PII-like_a/b"/>
</dbReference>
<dbReference type="GO" id="GO:0006808">
    <property type="term" value="P:regulation of nitrogen utilization"/>
    <property type="evidence" value="ECO:0007669"/>
    <property type="project" value="InterPro"/>
</dbReference>
<protein>
    <submittedName>
        <fullName evidence="1">Transcriptional regulator</fullName>
    </submittedName>
</protein>
<name>A0A4T0V4L0_9NEIS</name>
<dbReference type="GO" id="GO:0030234">
    <property type="term" value="F:enzyme regulator activity"/>
    <property type="evidence" value="ECO:0007669"/>
    <property type="project" value="InterPro"/>
</dbReference>
<dbReference type="OrthoDB" id="330665at2"/>
<dbReference type="InterPro" id="IPR015867">
    <property type="entry name" value="N-reg_PII/ATP_PRibTrfase_C"/>
</dbReference>
<dbReference type="EMBL" id="STGJ01000002">
    <property type="protein sequence ID" value="TIC86185.1"/>
    <property type="molecule type" value="Genomic_DNA"/>
</dbReference>
<evidence type="ECO:0000313" key="1">
    <source>
        <dbReference type="EMBL" id="TIC86185.1"/>
    </source>
</evidence>
<dbReference type="Gene3D" id="3.30.70.120">
    <property type="match status" value="1"/>
</dbReference>
<dbReference type="Proteomes" id="UP000308891">
    <property type="component" value="Unassembled WGS sequence"/>
</dbReference>
<sequence length="100" mass="11259">MEYHHKKLLTIVCEAVLEERLSRDVRRLGAHGHTVTDARGGGLHGSKHGTWSFDRNIRVEVICDDAVADAIASHVAERYARDYGLVLYVSDVGVMRPERF</sequence>
<comment type="caution">
    <text evidence="1">The sequence shown here is derived from an EMBL/GenBank/DDBJ whole genome shotgun (WGS) entry which is preliminary data.</text>
</comment>
<reference evidence="1 2" key="1">
    <citation type="submission" date="2019-04" db="EMBL/GenBank/DDBJ databases">
        <title>Crenobacter sp. nov.</title>
        <authorList>
            <person name="Shi S."/>
        </authorList>
    </citation>
    <scope>NUCLEOTIDE SEQUENCE [LARGE SCALE GENOMIC DNA]</scope>
    <source>
        <strain evidence="1 2">GY 70310</strain>
    </source>
</reference>